<feature type="domain" description="SIS" evidence="3">
    <location>
        <begin position="175"/>
        <end position="307"/>
    </location>
</feature>
<name>A0A1T4RNI1_9HYPH</name>
<dbReference type="GO" id="GO:0008483">
    <property type="term" value="F:transaminase activity"/>
    <property type="evidence" value="ECO:0007669"/>
    <property type="project" value="UniProtKB-KW"/>
</dbReference>
<dbReference type="PANTHER" id="PTHR10937:SF4">
    <property type="entry name" value="GLUCOSAMINE-6-PHOSPHATE DEAMINASE"/>
    <property type="match status" value="1"/>
</dbReference>
<sequence>MSVTERVIYEQFPFWRKAIELELPPLPAKTLVFVGCGTSYYLSQSLAAAFNLAGRPAVAVPGAEWIFNRRAYVGERTDVCVVGLSRSGESTETVRAIRESVAAGIDTVAITCAADSAIAKAADQTIFAATHAEEGIVMTSSASLMLLVGLRWAGVSVAEATVAAAEQALREMAAKAPGIIEGRSHFVFLGGGALYGLASEGALKLQEMSITYSQAFHPLEYRHGPISLVDDRTLVVLLYGEETREAEERVARDVQSKGARVIGFGGAGDLSLPIGESGLGRMLIMLPALQLLGEEVARAKSIDTTQPRHLTKVVTLS</sequence>
<evidence type="ECO:0000259" key="3">
    <source>
        <dbReference type="PROSITE" id="PS51464"/>
    </source>
</evidence>
<keyword evidence="4" id="KW-0808">Transferase</keyword>
<dbReference type="EMBL" id="FUXL01000007">
    <property type="protein sequence ID" value="SKA17575.1"/>
    <property type="molecule type" value="Genomic_DNA"/>
</dbReference>
<feature type="domain" description="SIS" evidence="3">
    <location>
        <begin position="18"/>
        <end position="168"/>
    </location>
</feature>
<dbReference type="PROSITE" id="PS51464">
    <property type="entry name" value="SIS"/>
    <property type="match status" value="2"/>
</dbReference>
<evidence type="ECO:0000256" key="2">
    <source>
        <dbReference type="ARBA" id="ARBA00022737"/>
    </source>
</evidence>
<dbReference type="InterPro" id="IPR046348">
    <property type="entry name" value="SIS_dom_sf"/>
</dbReference>
<evidence type="ECO:0000256" key="1">
    <source>
        <dbReference type="ARBA" id="ARBA00022576"/>
    </source>
</evidence>
<dbReference type="Proteomes" id="UP000190135">
    <property type="component" value="Unassembled WGS sequence"/>
</dbReference>
<keyword evidence="5" id="KW-1185">Reference proteome</keyword>
<accession>A0A1T4RNI1</accession>
<gene>
    <name evidence="4" type="ORF">SAMN05428963_107121</name>
</gene>
<dbReference type="InterPro" id="IPR001347">
    <property type="entry name" value="SIS_dom"/>
</dbReference>
<dbReference type="PANTHER" id="PTHR10937">
    <property type="entry name" value="GLUCOSAMINE--FRUCTOSE-6-PHOSPHATE AMINOTRANSFERASE, ISOMERIZING"/>
    <property type="match status" value="1"/>
</dbReference>
<dbReference type="OrthoDB" id="9779207at2"/>
<protein>
    <submittedName>
        <fullName evidence="4">Glucosamine--fructose-6-phosphate aminotransferase (Isomerizing)</fullName>
    </submittedName>
</protein>
<dbReference type="GO" id="GO:0097367">
    <property type="term" value="F:carbohydrate derivative binding"/>
    <property type="evidence" value="ECO:0007669"/>
    <property type="project" value="InterPro"/>
</dbReference>
<organism evidence="4 5">
    <name type="scientific">Consotaella salsifontis</name>
    <dbReference type="NCBI Taxonomy" id="1365950"/>
    <lineage>
        <taxon>Bacteria</taxon>
        <taxon>Pseudomonadati</taxon>
        <taxon>Pseudomonadota</taxon>
        <taxon>Alphaproteobacteria</taxon>
        <taxon>Hyphomicrobiales</taxon>
        <taxon>Aurantimonadaceae</taxon>
        <taxon>Consotaella</taxon>
    </lineage>
</organism>
<dbReference type="GO" id="GO:1901135">
    <property type="term" value="P:carbohydrate derivative metabolic process"/>
    <property type="evidence" value="ECO:0007669"/>
    <property type="project" value="InterPro"/>
</dbReference>
<dbReference type="AlphaFoldDB" id="A0A1T4RNI1"/>
<evidence type="ECO:0000313" key="5">
    <source>
        <dbReference type="Proteomes" id="UP000190135"/>
    </source>
</evidence>
<dbReference type="SUPFAM" id="SSF53697">
    <property type="entry name" value="SIS domain"/>
    <property type="match status" value="1"/>
</dbReference>
<dbReference type="InterPro" id="IPR035490">
    <property type="entry name" value="GlmS/FrlB_SIS"/>
</dbReference>
<keyword evidence="1 4" id="KW-0032">Aminotransferase</keyword>
<dbReference type="STRING" id="1365950.SAMN05428963_107121"/>
<dbReference type="Gene3D" id="3.40.50.10490">
    <property type="entry name" value="Glucose-6-phosphate isomerase like protein, domain 1"/>
    <property type="match status" value="2"/>
</dbReference>
<dbReference type="Pfam" id="PF01380">
    <property type="entry name" value="SIS"/>
    <property type="match status" value="2"/>
</dbReference>
<dbReference type="CDD" id="cd05008">
    <property type="entry name" value="SIS_GlmS_GlmD_1"/>
    <property type="match status" value="1"/>
</dbReference>
<dbReference type="CDD" id="cd05009">
    <property type="entry name" value="SIS_GlmS_GlmD_2"/>
    <property type="match status" value="1"/>
</dbReference>
<dbReference type="RefSeq" id="WP_078708623.1">
    <property type="nucleotide sequence ID" value="NZ_FUXL01000007.1"/>
</dbReference>
<dbReference type="InterPro" id="IPR035466">
    <property type="entry name" value="GlmS/AgaS_SIS"/>
</dbReference>
<evidence type="ECO:0000313" key="4">
    <source>
        <dbReference type="EMBL" id="SKA17575.1"/>
    </source>
</evidence>
<keyword evidence="2" id="KW-0677">Repeat</keyword>
<proteinExistence type="predicted"/>
<reference evidence="4 5" key="1">
    <citation type="submission" date="2017-02" db="EMBL/GenBank/DDBJ databases">
        <authorList>
            <person name="Peterson S.W."/>
        </authorList>
    </citation>
    <scope>NUCLEOTIDE SEQUENCE [LARGE SCALE GENOMIC DNA]</scope>
    <source>
        <strain evidence="4 5">USBA 369</strain>
    </source>
</reference>